<dbReference type="InterPro" id="IPR047150">
    <property type="entry name" value="SGT"/>
</dbReference>
<dbReference type="Gene3D" id="1.25.40.10">
    <property type="entry name" value="Tetratricopeptide repeat domain"/>
    <property type="match status" value="1"/>
</dbReference>
<dbReference type="SMART" id="SM00028">
    <property type="entry name" value="TPR"/>
    <property type="match status" value="3"/>
</dbReference>
<dbReference type="SUPFAM" id="SSF48452">
    <property type="entry name" value="TPR-like"/>
    <property type="match status" value="1"/>
</dbReference>
<proteinExistence type="predicted"/>
<dbReference type="GO" id="GO:0060090">
    <property type="term" value="F:molecular adaptor activity"/>
    <property type="evidence" value="ECO:0007669"/>
    <property type="project" value="TreeGrafter"/>
</dbReference>
<evidence type="ECO:0008006" key="5">
    <source>
        <dbReference type="Google" id="ProtNLM"/>
    </source>
</evidence>
<evidence type="ECO:0000313" key="3">
    <source>
        <dbReference type="EMBL" id="KAJ7707357.1"/>
    </source>
</evidence>
<keyword evidence="4" id="KW-1185">Reference proteome</keyword>
<evidence type="ECO:0000256" key="1">
    <source>
        <dbReference type="ARBA" id="ARBA00022737"/>
    </source>
</evidence>
<comment type="caution">
    <text evidence="3">The sequence shown here is derived from an EMBL/GenBank/DDBJ whole genome shotgun (WGS) entry which is preliminary data.</text>
</comment>
<organism evidence="3 4">
    <name type="scientific">Mycena rosella</name>
    <name type="common">Pink bonnet</name>
    <name type="synonym">Agaricus rosellus</name>
    <dbReference type="NCBI Taxonomy" id="1033263"/>
    <lineage>
        <taxon>Eukaryota</taxon>
        <taxon>Fungi</taxon>
        <taxon>Dikarya</taxon>
        <taxon>Basidiomycota</taxon>
        <taxon>Agaricomycotina</taxon>
        <taxon>Agaricomycetes</taxon>
        <taxon>Agaricomycetidae</taxon>
        <taxon>Agaricales</taxon>
        <taxon>Marasmiineae</taxon>
        <taxon>Mycenaceae</taxon>
        <taxon>Mycena</taxon>
    </lineage>
</organism>
<keyword evidence="1" id="KW-0677">Repeat</keyword>
<name>A0AAD7MA32_MYCRO</name>
<dbReference type="InterPro" id="IPR011990">
    <property type="entry name" value="TPR-like_helical_dom_sf"/>
</dbReference>
<dbReference type="EMBL" id="JARKIE010000005">
    <property type="protein sequence ID" value="KAJ7707357.1"/>
    <property type="molecule type" value="Genomic_DNA"/>
</dbReference>
<sequence length="539" mass="60234">MSSGAELKAQGNALFSAKNFKEADKKYTQAIQIGDEAADPKGLAVLYANRAACRLNLKRYLDAINDAKKATLLDPAYPKAFARLATAEDALGNYQESTKNWQLALDALPKFNLTPGEQTQMAQYQAGLTTAAAEVVKMKNTPIVGQNAVMIQGEGRMPWDLAAAMLPGLQGTTNSDSYSSAWIIHGAYEDFMRGVHKMNQLKVDKIDGGSEQMRGMPGAIVDLTNGIMRDSRAMHFTDNEFLSKYNKQVILEISVYKPWMEAGPERAIQEALARQRDEGWDSVRPAVGFTVRVWIMRAVIDAGLRQRHDVAIEFFKRALDVLRSLRESWILVPVLERGVVFEKTFLFGIQHLYIDSIMQAYMLNPTAEILEELETQSDLLISEVGEELHSSQDPIDFTMLGSFHLYPRGSAYAMKGFCYKVKAGLNSNDAGNFHRKAAAVYVKAADSFPQDDEKHPWFLNAALDNMLHARSFPLRQTLEVMKRIRLSAQKAKAIWERSSLSADGLWGLLERTGEQEKELRTMLAEGKFTMDSCVGPELL</sequence>
<evidence type="ECO:0000256" key="2">
    <source>
        <dbReference type="ARBA" id="ARBA00022803"/>
    </source>
</evidence>
<protein>
    <recommendedName>
        <fullName evidence="5">TPR-like protein</fullName>
    </recommendedName>
</protein>
<keyword evidence="2" id="KW-0802">TPR repeat</keyword>
<dbReference type="AlphaFoldDB" id="A0AAD7MA32"/>
<dbReference type="GO" id="GO:0016020">
    <property type="term" value="C:membrane"/>
    <property type="evidence" value="ECO:0007669"/>
    <property type="project" value="TreeGrafter"/>
</dbReference>
<dbReference type="PANTHER" id="PTHR45831:SF2">
    <property type="entry name" value="LD24721P"/>
    <property type="match status" value="1"/>
</dbReference>
<gene>
    <name evidence="3" type="ORF">B0H17DRAFT_1000430</name>
</gene>
<dbReference type="PANTHER" id="PTHR45831">
    <property type="entry name" value="LD24721P"/>
    <property type="match status" value="1"/>
</dbReference>
<dbReference type="GO" id="GO:0006620">
    <property type="term" value="P:post-translational protein targeting to endoplasmic reticulum membrane"/>
    <property type="evidence" value="ECO:0007669"/>
    <property type="project" value="TreeGrafter"/>
</dbReference>
<dbReference type="GO" id="GO:0072380">
    <property type="term" value="C:TRC complex"/>
    <property type="evidence" value="ECO:0007669"/>
    <property type="project" value="TreeGrafter"/>
</dbReference>
<reference evidence="3" key="1">
    <citation type="submission" date="2023-03" db="EMBL/GenBank/DDBJ databases">
        <title>Massive genome expansion in bonnet fungi (Mycena s.s.) driven by repeated elements and novel gene families across ecological guilds.</title>
        <authorList>
            <consortium name="Lawrence Berkeley National Laboratory"/>
            <person name="Harder C.B."/>
            <person name="Miyauchi S."/>
            <person name="Viragh M."/>
            <person name="Kuo A."/>
            <person name="Thoen E."/>
            <person name="Andreopoulos B."/>
            <person name="Lu D."/>
            <person name="Skrede I."/>
            <person name="Drula E."/>
            <person name="Henrissat B."/>
            <person name="Morin E."/>
            <person name="Kohler A."/>
            <person name="Barry K."/>
            <person name="LaButti K."/>
            <person name="Morin E."/>
            <person name="Salamov A."/>
            <person name="Lipzen A."/>
            <person name="Mereny Z."/>
            <person name="Hegedus B."/>
            <person name="Baldrian P."/>
            <person name="Stursova M."/>
            <person name="Weitz H."/>
            <person name="Taylor A."/>
            <person name="Grigoriev I.V."/>
            <person name="Nagy L.G."/>
            <person name="Martin F."/>
            <person name="Kauserud H."/>
        </authorList>
    </citation>
    <scope>NUCLEOTIDE SEQUENCE</scope>
    <source>
        <strain evidence="3">CBHHK067</strain>
    </source>
</reference>
<dbReference type="Proteomes" id="UP001221757">
    <property type="component" value="Unassembled WGS sequence"/>
</dbReference>
<dbReference type="InterPro" id="IPR019734">
    <property type="entry name" value="TPR_rpt"/>
</dbReference>
<accession>A0AAD7MA32</accession>
<evidence type="ECO:0000313" key="4">
    <source>
        <dbReference type="Proteomes" id="UP001221757"/>
    </source>
</evidence>